<dbReference type="GO" id="GO:0005829">
    <property type="term" value="C:cytosol"/>
    <property type="evidence" value="ECO:0007669"/>
    <property type="project" value="TreeGrafter"/>
</dbReference>
<reference evidence="2" key="1">
    <citation type="submission" date="2018-05" db="EMBL/GenBank/DDBJ databases">
        <authorList>
            <person name="Lanie J.A."/>
            <person name="Ng W.-L."/>
            <person name="Kazmierczak K.M."/>
            <person name="Andrzejewski T.M."/>
            <person name="Davidsen T.M."/>
            <person name="Wayne K.J."/>
            <person name="Tettelin H."/>
            <person name="Glass J.I."/>
            <person name="Rusch D."/>
            <person name="Podicherti R."/>
            <person name="Tsui H.-C.T."/>
            <person name="Winkler M.E."/>
        </authorList>
    </citation>
    <scope>NUCLEOTIDE SEQUENCE</scope>
</reference>
<dbReference type="InterPro" id="IPR013708">
    <property type="entry name" value="Shikimate_DH-bd_N"/>
</dbReference>
<dbReference type="InterPro" id="IPR036291">
    <property type="entry name" value="NAD(P)-bd_dom_sf"/>
</dbReference>
<dbReference type="Gene3D" id="3.40.50.720">
    <property type="entry name" value="NAD(P)-binding Rossmann-like Domain"/>
    <property type="match status" value="1"/>
</dbReference>
<dbReference type="SUPFAM" id="SSF53223">
    <property type="entry name" value="Aminoacid dehydrogenase-like, N-terminal domain"/>
    <property type="match status" value="1"/>
</dbReference>
<gene>
    <name evidence="2" type="ORF">METZ01_LOCUS40096</name>
</gene>
<dbReference type="Gene3D" id="3.40.50.10860">
    <property type="entry name" value="Leucine Dehydrogenase, chain A, domain 1"/>
    <property type="match status" value="1"/>
</dbReference>
<feature type="non-terminal residue" evidence="2">
    <location>
        <position position="1"/>
    </location>
</feature>
<sequence length="266" mass="29876">VHQSISPELQKILFDTFNLENCTYEKNDISSEELSSFFDAFKAGAFDGINITIPHKEHGLEFVDELDESVKILGNANCITRKGNSLKGYNTDLYGFEMMLHHNDISVESKHCLVLGAGGSSKTIVKALIDGHAASITIKNKSMENALKIQAYAQAISDIDIQIFDKADIKFDLAINTTPLGMYQQDDKDDFFNIPIHQDSILIDLIYTSNHTLFLDKYKDNVKQSINGLDMLIFQALKSIEIWTETTYNVGPKLDSIKKQLENVLC</sequence>
<dbReference type="GO" id="GO:0004764">
    <property type="term" value="F:shikimate 3-dehydrogenase (NADP+) activity"/>
    <property type="evidence" value="ECO:0007669"/>
    <property type="project" value="InterPro"/>
</dbReference>
<proteinExistence type="predicted"/>
<evidence type="ECO:0000313" key="2">
    <source>
        <dbReference type="EMBL" id="SUZ87242.1"/>
    </source>
</evidence>
<protein>
    <recommendedName>
        <fullName evidence="1">Shikimate dehydrogenase substrate binding N-terminal domain-containing protein</fullName>
    </recommendedName>
</protein>
<dbReference type="InterPro" id="IPR046346">
    <property type="entry name" value="Aminoacid_DH-like_N_sf"/>
</dbReference>
<accession>A0A381R6D2</accession>
<dbReference type="GO" id="GO:0050661">
    <property type="term" value="F:NADP binding"/>
    <property type="evidence" value="ECO:0007669"/>
    <property type="project" value="TreeGrafter"/>
</dbReference>
<dbReference type="Pfam" id="PF08501">
    <property type="entry name" value="Shikimate_dh_N"/>
    <property type="match status" value="1"/>
</dbReference>
<dbReference type="CDD" id="cd01065">
    <property type="entry name" value="NAD_bind_Shikimate_DH"/>
    <property type="match status" value="1"/>
</dbReference>
<dbReference type="GO" id="GO:0009423">
    <property type="term" value="P:chorismate biosynthetic process"/>
    <property type="evidence" value="ECO:0007669"/>
    <property type="project" value="TreeGrafter"/>
</dbReference>
<dbReference type="PANTHER" id="PTHR21089">
    <property type="entry name" value="SHIKIMATE DEHYDROGENASE"/>
    <property type="match status" value="1"/>
</dbReference>
<name>A0A381R6D2_9ZZZZ</name>
<evidence type="ECO:0000259" key="1">
    <source>
        <dbReference type="Pfam" id="PF08501"/>
    </source>
</evidence>
<dbReference type="AlphaFoldDB" id="A0A381R6D2"/>
<feature type="domain" description="Shikimate dehydrogenase substrate binding N-terminal" evidence="1">
    <location>
        <begin position="1"/>
        <end position="79"/>
    </location>
</feature>
<organism evidence="2">
    <name type="scientific">marine metagenome</name>
    <dbReference type="NCBI Taxonomy" id="408172"/>
    <lineage>
        <taxon>unclassified sequences</taxon>
        <taxon>metagenomes</taxon>
        <taxon>ecological metagenomes</taxon>
    </lineage>
</organism>
<dbReference type="PANTHER" id="PTHR21089:SF1">
    <property type="entry name" value="BIFUNCTIONAL 3-DEHYDROQUINATE DEHYDRATASE_SHIKIMATE DEHYDROGENASE, CHLOROPLASTIC"/>
    <property type="match status" value="1"/>
</dbReference>
<dbReference type="GO" id="GO:0019632">
    <property type="term" value="P:shikimate metabolic process"/>
    <property type="evidence" value="ECO:0007669"/>
    <property type="project" value="TreeGrafter"/>
</dbReference>
<dbReference type="SUPFAM" id="SSF51735">
    <property type="entry name" value="NAD(P)-binding Rossmann-fold domains"/>
    <property type="match status" value="1"/>
</dbReference>
<dbReference type="InterPro" id="IPR022893">
    <property type="entry name" value="Shikimate_DH_fam"/>
</dbReference>
<dbReference type="EMBL" id="UINC01001716">
    <property type="protein sequence ID" value="SUZ87242.1"/>
    <property type="molecule type" value="Genomic_DNA"/>
</dbReference>